<dbReference type="PROSITE" id="PS50005">
    <property type="entry name" value="TPR"/>
    <property type="match status" value="1"/>
</dbReference>
<keyword evidence="1" id="KW-0802">TPR repeat</keyword>
<evidence type="ECO:0008006" key="4">
    <source>
        <dbReference type="Google" id="ProtNLM"/>
    </source>
</evidence>
<proteinExistence type="predicted"/>
<dbReference type="Proteomes" id="UP000281553">
    <property type="component" value="Unassembled WGS sequence"/>
</dbReference>
<feature type="repeat" description="TPR" evidence="1">
    <location>
        <begin position="82"/>
        <end position="115"/>
    </location>
</feature>
<evidence type="ECO:0000313" key="2">
    <source>
        <dbReference type="EMBL" id="VDN12978.1"/>
    </source>
</evidence>
<dbReference type="AlphaFoldDB" id="A0A3P7LSH5"/>
<dbReference type="InterPro" id="IPR019734">
    <property type="entry name" value="TPR_rpt"/>
</dbReference>
<name>A0A3P7LSH5_DIBLA</name>
<keyword evidence="3" id="KW-1185">Reference proteome</keyword>
<feature type="non-terminal residue" evidence="2">
    <location>
        <position position="224"/>
    </location>
</feature>
<organism evidence="2 3">
    <name type="scientific">Dibothriocephalus latus</name>
    <name type="common">Fish tapeworm</name>
    <name type="synonym">Diphyllobothrium latum</name>
    <dbReference type="NCBI Taxonomy" id="60516"/>
    <lineage>
        <taxon>Eukaryota</taxon>
        <taxon>Metazoa</taxon>
        <taxon>Spiralia</taxon>
        <taxon>Lophotrochozoa</taxon>
        <taxon>Platyhelminthes</taxon>
        <taxon>Cestoda</taxon>
        <taxon>Eucestoda</taxon>
        <taxon>Diphyllobothriidea</taxon>
        <taxon>Diphyllobothriidae</taxon>
        <taxon>Dibothriocephalus</taxon>
    </lineage>
</organism>
<dbReference type="InterPro" id="IPR011990">
    <property type="entry name" value="TPR-like_helical_dom_sf"/>
</dbReference>
<evidence type="ECO:0000256" key="1">
    <source>
        <dbReference type="PROSITE-ProRule" id="PRU00339"/>
    </source>
</evidence>
<reference evidence="2 3" key="1">
    <citation type="submission" date="2018-11" db="EMBL/GenBank/DDBJ databases">
        <authorList>
            <consortium name="Pathogen Informatics"/>
        </authorList>
    </citation>
    <scope>NUCLEOTIDE SEQUENCE [LARGE SCALE GENOMIC DNA]</scope>
</reference>
<dbReference type="SUPFAM" id="SSF48452">
    <property type="entry name" value="TPR-like"/>
    <property type="match status" value="1"/>
</dbReference>
<evidence type="ECO:0000313" key="3">
    <source>
        <dbReference type="Proteomes" id="UP000281553"/>
    </source>
</evidence>
<dbReference type="EMBL" id="UYRU01055244">
    <property type="protein sequence ID" value="VDN12978.1"/>
    <property type="molecule type" value="Genomic_DNA"/>
</dbReference>
<gene>
    <name evidence="2" type="ORF">DILT_LOCUS8809</name>
</gene>
<accession>A0A3P7LSH5</accession>
<dbReference type="Gene3D" id="1.25.40.10">
    <property type="entry name" value="Tetratricopeptide repeat domain"/>
    <property type="match status" value="1"/>
</dbReference>
<protein>
    <recommendedName>
        <fullName evidence="4">Tetratricopeptide repeat protein</fullName>
    </recommendedName>
</protein>
<dbReference type="OrthoDB" id="6262059at2759"/>
<sequence length="224" mass="25567">MSYDYLLPQDKSNAAQVIEENYIGGQTRSVNTPKTANAFAKQFLMEAHEHLQRVLTDDLEPSDLKQTLAYAEKCIRFAPSNPTFYIFKGELYAKRGDLSSAIQVFRKAMTCISHCSNYEIEVKIVTESGAEVITTENIERRFMDLTFVHGQEQIKAGQFEEGLNSLRAAMFIAEYVQQEQHRAYALTQDPDHPAAKQLLMKLQTYGQRLCSRSHWFSAIGRPED</sequence>